<dbReference type="InterPro" id="IPR012340">
    <property type="entry name" value="NA-bd_OB-fold"/>
</dbReference>
<keyword evidence="2" id="KW-0689">Ribosomal protein</keyword>
<dbReference type="PANTHER" id="PTHR13691">
    <property type="entry name" value="RIBOSOMAL PROTEIN L2"/>
    <property type="match status" value="1"/>
</dbReference>
<evidence type="ECO:0000313" key="7">
    <source>
        <dbReference type="Proteomes" id="UP000695022"/>
    </source>
</evidence>
<keyword evidence="3" id="KW-0687">Ribonucleoprotein</keyword>
<keyword evidence="7" id="KW-1185">Reference proteome</keyword>
<dbReference type="Pfam" id="PF00181">
    <property type="entry name" value="Ribosomal_L2_N"/>
    <property type="match status" value="1"/>
</dbReference>
<dbReference type="PANTHER" id="PTHR13691:SF73">
    <property type="entry name" value="LARGE RIBOSOMAL SUBUNIT PROTEIN UL2M"/>
    <property type="match status" value="1"/>
</dbReference>
<evidence type="ECO:0000313" key="10">
    <source>
        <dbReference type="RefSeq" id="XP_014679763.1"/>
    </source>
</evidence>
<dbReference type="RefSeq" id="XP_014679763.1">
    <property type="nucleotide sequence ID" value="XM_014824277.1"/>
</dbReference>
<dbReference type="InterPro" id="IPR022669">
    <property type="entry name" value="Ribosomal_uL2_C"/>
</dbReference>
<dbReference type="RefSeq" id="XP_014679762.1">
    <property type="nucleotide sequence ID" value="XM_014824276.1"/>
</dbReference>
<dbReference type="RefSeq" id="XP_014676591.1">
    <property type="nucleotide sequence ID" value="XM_014821105.1"/>
</dbReference>
<organism evidence="7 9">
    <name type="scientific">Priapulus caudatus</name>
    <name type="common">Priapulid worm</name>
    <dbReference type="NCBI Taxonomy" id="37621"/>
    <lineage>
        <taxon>Eukaryota</taxon>
        <taxon>Metazoa</taxon>
        <taxon>Ecdysozoa</taxon>
        <taxon>Scalidophora</taxon>
        <taxon>Priapulida</taxon>
        <taxon>Priapulimorpha</taxon>
        <taxon>Priapulimorphida</taxon>
        <taxon>Priapulidae</taxon>
        <taxon>Priapulus</taxon>
    </lineage>
</organism>
<proteinExistence type="inferred from homology"/>
<feature type="domain" description="Large ribosomal subunit protein uL2 C-terminal" evidence="5">
    <location>
        <begin position="200"/>
        <end position="323"/>
    </location>
</feature>
<evidence type="ECO:0000313" key="9">
    <source>
        <dbReference type="RefSeq" id="XP_014679762.1"/>
    </source>
</evidence>
<evidence type="ECO:0000256" key="4">
    <source>
        <dbReference type="SAM" id="MobiDB-lite"/>
    </source>
</evidence>
<evidence type="ECO:0000259" key="5">
    <source>
        <dbReference type="SMART" id="SM01382"/>
    </source>
</evidence>
<reference evidence="8 9" key="1">
    <citation type="submission" date="2025-05" db="UniProtKB">
        <authorList>
            <consortium name="RefSeq"/>
        </authorList>
    </citation>
    <scope>IDENTIFICATION</scope>
</reference>
<dbReference type="InterPro" id="IPR002171">
    <property type="entry name" value="Ribosomal_uL2"/>
</dbReference>
<dbReference type="SMART" id="SM01382">
    <property type="entry name" value="Ribosomal_L2_C"/>
    <property type="match status" value="1"/>
</dbReference>
<dbReference type="Gene3D" id="2.30.30.30">
    <property type="match status" value="1"/>
</dbReference>
<feature type="domain" description="Large ribosomal subunit protein uL2 RNA-binding" evidence="6">
    <location>
        <begin position="109"/>
        <end position="189"/>
    </location>
</feature>
<dbReference type="SUPFAM" id="SSF50249">
    <property type="entry name" value="Nucleic acid-binding proteins"/>
    <property type="match status" value="1"/>
</dbReference>
<dbReference type="GeneID" id="106819678"/>
<evidence type="ECO:0000256" key="2">
    <source>
        <dbReference type="ARBA" id="ARBA00022980"/>
    </source>
</evidence>
<dbReference type="SUPFAM" id="SSF50104">
    <property type="entry name" value="Translation proteins SH3-like domain"/>
    <property type="match status" value="1"/>
</dbReference>
<dbReference type="Pfam" id="PF03947">
    <property type="entry name" value="Ribosomal_L2_C"/>
    <property type="match status" value="1"/>
</dbReference>
<gene>
    <name evidence="9 10" type="primary">LOC106819678</name>
    <name evidence="8" type="synonym">LOC106816480</name>
</gene>
<dbReference type="SMART" id="SM01383">
    <property type="entry name" value="Ribosomal_L2"/>
    <property type="match status" value="1"/>
</dbReference>
<name>A0ABM1F5P1_PRICU</name>
<feature type="region of interest" description="Disordered" evidence="4">
    <location>
        <begin position="274"/>
        <end position="294"/>
    </location>
</feature>
<evidence type="ECO:0000313" key="8">
    <source>
        <dbReference type="RefSeq" id="XP_014676591.1"/>
    </source>
</evidence>
<dbReference type="InterPro" id="IPR014722">
    <property type="entry name" value="Rib_uL2_dom2"/>
</dbReference>
<dbReference type="Proteomes" id="UP000695022">
    <property type="component" value="Unplaced"/>
</dbReference>
<evidence type="ECO:0000256" key="1">
    <source>
        <dbReference type="ARBA" id="ARBA00005636"/>
    </source>
</evidence>
<dbReference type="InterPro" id="IPR008991">
    <property type="entry name" value="Translation_prot_SH3-like_sf"/>
</dbReference>
<sequence>MLASTLARSLQRLTIRVAAATQPSLRPSLTTTAASSRLLPAASLQQTPSFVAQSSAPLARGFHTTTPLCKKLRGRKHKVHLRFQRRVIVTKMPASGYTTKALPCTKTGGRDLVTGRVVNHRRAGGNKVKFRMVDMHRIGPTEGEPLQEKVMSIHYDPLRSAKIALVAGGDKKRFILATCNMKAGDIINTSGHIPRIPVKAYEGDAYPLGALPVGTVVCCVERYPGDGGKVVRAAGTSTTILRRVAGGDVIVQLPSRREMRVSERCVAVVGRVSNPDHDKLTRGSPQASRWLGYRPKSGWRQKKTGYHGRKLRRPKPARVYDAPPVRAYSVHQLNL</sequence>
<dbReference type="Gene3D" id="2.40.50.140">
    <property type="entry name" value="Nucleic acid-binding proteins"/>
    <property type="match status" value="1"/>
</dbReference>
<evidence type="ECO:0000256" key="3">
    <source>
        <dbReference type="ARBA" id="ARBA00023274"/>
    </source>
</evidence>
<comment type="similarity">
    <text evidence="1">Belongs to the universal ribosomal protein uL2 family.</text>
</comment>
<accession>A0ABM1F5P1</accession>
<dbReference type="InterPro" id="IPR022666">
    <property type="entry name" value="Ribosomal_uL2_RNA-bd_dom"/>
</dbReference>
<dbReference type="GeneID" id="106816480"/>
<evidence type="ECO:0000259" key="6">
    <source>
        <dbReference type="SMART" id="SM01383"/>
    </source>
</evidence>
<protein>
    <submittedName>
        <fullName evidence="8 9">39S ribosomal protein L2, mitochondrial-like</fullName>
    </submittedName>
</protein>